<sequence>MNANLTWWGGCRWTGSSPHPLINIFNFFTFNIMSKEKIKNLDLNYSWFKPRRYLHFDKPLTKGFNKEQNNVNLNNHFFHLIGLESTIQSKSDISSKVVAHQFLPFIQFETKTPRLQRLNDCRAVKKLPPKIRNISYASHKDSFIYSYYAYILGKKYEDRLIREELQNNILAFRKIRLDGDSSIGKSNIHFAKDAFDLIKQQESCFCLCLDIKKFFDNLNHDVLKDAWLNVLDIYSGKLPADHYAIYKSLSRYSYVKLDDALHALNISRTMLRRRKQKRAGRYVNEPLISLCKHATEFRNRISNANLIRVNYHKGIPQGSPLSGLLANIYMLEFDIASKRYLENFNAMYFRYCDDILIIIPGDNVQLLKDIQNYISQLVKSQKLQIQESKTEIVFFKKIDNHIKIVMPMLEKDNIMGMSISKKGYLQYLGMIFDGERAIIRPGSISRFYKKLHKAKKLAIKSKDKNRDDILYKHKLYSRYSHLGHRNFVSYVKRASQHFEDHRIKRQVRNHFKKI</sequence>
<dbReference type="PANTHER" id="PTHR34047">
    <property type="entry name" value="NUCLEAR INTRON MATURASE 1, MITOCHONDRIAL-RELATED"/>
    <property type="match status" value="1"/>
</dbReference>
<dbReference type="SUPFAM" id="SSF56672">
    <property type="entry name" value="DNA/RNA polymerases"/>
    <property type="match status" value="1"/>
</dbReference>
<dbReference type="CDD" id="cd01651">
    <property type="entry name" value="RT_G2_intron"/>
    <property type="match status" value="1"/>
</dbReference>
<proteinExistence type="inferred from homology"/>
<dbReference type="EMBL" id="MEIU01000041">
    <property type="protein sequence ID" value="PIT60628.1"/>
    <property type="molecule type" value="Genomic_DNA"/>
</dbReference>
<dbReference type="PROSITE" id="PS50878">
    <property type="entry name" value="RT_POL"/>
    <property type="match status" value="1"/>
</dbReference>
<name>A0A855FVE0_9NEIS</name>
<dbReference type="RefSeq" id="WP_100123397.1">
    <property type="nucleotide sequence ID" value="NZ_MEIU01000041.1"/>
</dbReference>
<gene>
    <name evidence="3" type="ORF">BHC57_03470</name>
</gene>
<dbReference type="InterPro" id="IPR000477">
    <property type="entry name" value="RT_dom"/>
</dbReference>
<dbReference type="AlphaFoldDB" id="A0A855FVE0"/>
<dbReference type="InterPro" id="IPR051083">
    <property type="entry name" value="GrpII_Intron_Splice-Mob/Def"/>
</dbReference>
<organism evidence="3 4">
    <name type="scientific">Snodgrassella alvi</name>
    <dbReference type="NCBI Taxonomy" id="1196083"/>
    <lineage>
        <taxon>Bacteria</taxon>
        <taxon>Pseudomonadati</taxon>
        <taxon>Pseudomonadota</taxon>
        <taxon>Betaproteobacteria</taxon>
        <taxon>Neisseriales</taxon>
        <taxon>Neisseriaceae</taxon>
        <taxon>Snodgrassella</taxon>
    </lineage>
</organism>
<comment type="similarity">
    <text evidence="1">Belongs to the bacterial reverse transcriptase family.</text>
</comment>
<feature type="domain" description="Reverse transcriptase" evidence="2">
    <location>
        <begin position="109"/>
        <end position="432"/>
    </location>
</feature>
<protein>
    <recommendedName>
        <fullName evidence="2">Reverse transcriptase domain-containing protein</fullName>
    </recommendedName>
</protein>
<evidence type="ECO:0000256" key="1">
    <source>
        <dbReference type="ARBA" id="ARBA00034120"/>
    </source>
</evidence>
<evidence type="ECO:0000259" key="2">
    <source>
        <dbReference type="PROSITE" id="PS50878"/>
    </source>
</evidence>
<dbReference type="InterPro" id="IPR043502">
    <property type="entry name" value="DNA/RNA_pol_sf"/>
</dbReference>
<dbReference type="PANTHER" id="PTHR34047:SF8">
    <property type="entry name" value="PROTEIN YKFC"/>
    <property type="match status" value="1"/>
</dbReference>
<accession>A0A855FVE0</accession>
<comment type="caution">
    <text evidence="3">The sequence shown here is derived from an EMBL/GenBank/DDBJ whole genome shotgun (WGS) entry which is preliminary data.</text>
</comment>
<dbReference type="NCBIfam" id="NF041746">
    <property type="entry name" value="Drt2"/>
    <property type="match status" value="1"/>
</dbReference>
<reference evidence="3 4" key="1">
    <citation type="journal article" date="2017" name="MBio">
        <title>Type VI secretion-mediated competition in the bee gut microbiome.</title>
        <authorList>
            <person name="Steele M.I."/>
            <person name="Kwong W.K."/>
            <person name="Powell J.E."/>
            <person name="Whiteley M."/>
            <person name="Moran N.A."/>
        </authorList>
    </citation>
    <scope>NUCLEOTIDE SEQUENCE [LARGE SCALE GENOMIC DNA]</scope>
    <source>
        <strain evidence="3 4">HK3</strain>
    </source>
</reference>
<dbReference type="Pfam" id="PF00078">
    <property type="entry name" value="RVT_1"/>
    <property type="match status" value="1"/>
</dbReference>
<dbReference type="Proteomes" id="UP000230463">
    <property type="component" value="Unassembled WGS sequence"/>
</dbReference>
<evidence type="ECO:0000313" key="4">
    <source>
        <dbReference type="Proteomes" id="UP000230463"/>
    </source>
</evidence>
<evidence type="ECO:0000313" key="3">
    <source>
        <dbReference type="EMBL" id="PIT60628.1"/>
    </source>
</evidence>